<gene>
    <name evidence="2" type="ORF">A4U43_C05F35500</name>
</gene>
<reference evidence="3" key="1">
    <citation type="journal article" date="2017" name="Nat. Commun.">
        <title>The asparagus genome sheds light on the origin and evolution of a young Y chromosome.</title>
        <authorList>
            <person name="Harkess A."/>
            <person name="Zhou J."/>
            <person name="Xu C."/>
            <person name="Bowers J.E."/>
            <person name="Van der Hulst R."/>
            <person name="Ayyampalayam S."/>
            <person name="Mercati F."/>
            <person name="Riccardi P."/>
            <person name="McKain M.R."/>
            <person name="Kakrana A."/>
            <person name="Tang H."/>
            <person name="Ray J."/>
            <person name="Groenendijk J."/>
            <person name="Arikit S."/>
            <person name="Mathioni S.M."/>
            <person name="Nakano M."/>
            <person name="Shan H."/>
            <person name="Telgmann-Rauber A."/>
            <person name="Kanno A."/>
            <person name="Yue Z."/>
            <person name="Chen H."/>
            <person name="Li W."/>
            <person name="Chen Y."/>
            <person name="Xu X."/>
            <person name="Zhang Y."/>
            <person name="Luo S."/>
            <person name="Chen H."/>
            <person name="Gao J."/>
            <person name="Mao Z."/>
            <person name="Pires J.C."/>
            <person name="Luo M."/>
            <person name="Kudrna D."/>
            <person name="Wing R.A."/>
            <person name="Meyers B.C."/>
            <person name="Yi K."/>
            <person name="Kong H."/>
            <person name="Lavrijsen P."/>
            <person name="Sunseri F."/>
            <person name="Falavigna A."/>
            <person name="Ye Y."/>
            <person name="Leebens-Mack J.H."/>
            <person name="Chen G."/>
        </authorList>
    </citation>
    <scope>NUCLEOTIDE SEQUENCE [LARGE SCALE GENOMIC DNA]</scope>
    <source>
        <strain evidence="3">cv. DH0086</strain>
    </source>
</reference>
<name>A0A5P1EX28_ASPOF</name>
<protein>
    <submittedName>
        <fullName evidence="2">Uncharacterized protein</fullName>
    </submittedName>
</protein>
<evidence type="ECO:0000256" key="1">
    <source>
        <dbReference type="SAM" id="MobiDB-lite"/>
    </source>
</evidence>
<evidence type="ECO:0000313" key="2">
    <source>
        <dbReference type="EMBL" id="ONK70606.1"/>
    </source>
</evidence>
<keyword evidence="3" id="KW-1185">Reference proteome</keyword>
<dbReference type="Gramene" id="ONK70606">
    <property type="protein sequence ID" value="ONK70606"/>
    <property type="gene ID" value="A4U43_C05F35500"/>
</dbReference>
<proteinExistence type="predicted"/>
<dbReference type="EMBL" id="CM007385">
    <property type="protein sequence ID" value="ONK70606.1"/>
    <property type="molecule type" value="Genomic_DNA"/>
</dbReference>
<accession>A0A5P1EX28</accession>
<dbReference type="Proteomes" id="UP000243459">
    <property type="component" value="Chromosome 5"/>
</dbReference>
<organism evidence="2 3">
    <name type="scientific">Asparagus officinalis</name>
    <name type="common">Garden asparagus</name>
    <dbReference type="NCBI Taxonomy" id="4686"/>
    <lineage>
        <taxon>Eukaryota</taxon>
        <taxon>Viridiplantae</taxon>
        <taxon>Streptophyta</taxon>
        <taxon>Embryophyta</taxon>
        <taxon>Tracheophyta</taxon>
        <taxon>Spermatophyta</taxon>
        <taxon>Magnoliopsida</taxon>
        <taxon>Liliopsida</taxon>
        <taxon>Asparagales</taxon>
        <taxon>Asparagaceae</taxon>
        <taxon>Asparagoideae</taxon>
        <taxon>Asparagus</taxon>
    </lineage>
</organism>
<evidence type="ECO:0000313" key="3">
    <source>
        <dbReference type="Proteomes" id="UP000243459"/>
    </source>
</evidence>
<dbReference type="AlphaFoldDB" id="A0A5P1EX28"/>
<sequence>MVAGLLEITSERTTVTSIAAKAKKYLIKLTEGAWPVTGNHIKPEHQKSLSCCPETILLKWGKINLITVVIVHIQPDRNYFGLILRQVQRSTSYQQYGKPQPTKKPRIAPHDNNINHKKLAEHRIDIVRRIKATKQSCSLGQHNVIDQRFMSQRQEE</sequence>
<feature type="region of interest" description="Disordered" evidence="1">
    <location>
        <begin position="93"/>
        <end position="112"/>
    </location>
</feature>